<reference evidence="2" key="1">
    <citation type="submission" date="2025-08" db="UniProtKB">
        <authorList>
            <consortium name="Ensembl"/>
        </authorList>
    </citation>
    <scope>IDENTIFICATION</scope>
</reference>
<dbReference type="STRING" id="41447.ENSSDUP00000020555"/>
<feature type="domain" description="CARD" evidence="1">
    <location>
        <begin position="115"/>
        <end position="192"/>
    </location>
</feature>
<evidence type="ECO:0000313" key="3">
    <source>
        <dbReference type="Proteomes" id="UP000261420"/>
    </source>
</evidence>
<reference evidence="2" key="2">
    <citation type="submission" date="2025-09" db="UniProtKB">
        <authorList>
            <consortium name="Ensembl"/>
        </authorList>
    </citation>
    <scope>IDENTIFICATION</scope>
</reference>
<organism evidence="2 3">
    <name type="scientific">Seriola dumerili</name>
    <name type="common">Greater amberjack</name>
    <name type="synonym">Caranx dumerili</name>
    <dbReference type="NCBI Taxonomy" id="41447"/>
    <lineage>
        <taxon>Eukaryota</taxon>
        <taxon>Metazoa</taxon>
        <taxon>Chordata</taxon>
        <taxon>Craniata</taxon>
        <taxon>Vertebrata</taxon>
        <taxon>Euteleostomi</taxon>
        <taxon>Actinopterygii</taxon>
        <taxon>Neopterygii</taxon>
        <taxon>Teleostei</taxon>
        <taxon>Neoteleostei</taxon>
        <taxon>Acanthomorphata</taxon>
        <taxon>Carangaria</taxon>
        <taxon>Carangiformes</taxon>
        <taxon>Carangidae</taxon>
        <taxon>Seriola</taxon>
    </lineage>
</organism>
<keyword evidence="3" id="KW-1185">Reference proteome</keyword>
<proteinExistence type="predicted"/>
<dbReference type="InterPro" id="IPR001315">
    <property type="entry name" value="CARD"/>
</dbReference>
<dbReference type="AlphaFoldDB" id="A0A3B4URZ5"/>
<evidence type="ECO:0000259" key="1">
    <source>
        <dbReference type="PROSITE" id="PS50209"/>
    </source>
</evidence>
<dbReference type="Proteomes" id="UP000261420">
    <property type="component" value="Unplaced"/>
</dbReference>
<evidence type="ECO:0000313" key="2">
    <source>
        <dbReference type="Ensembl" id="ENSSDUP00000020555.1"/>
    </source>
</evidence>
<dbReference type="GO" id="GO:0042981">
    <property type="term" value="P:regulation of apoptotic process"/>
    <property type="evidence" value="ECO:0007669"/>
    <property type="project" value="InterPro"/>
</dbReference>
<dbReference type="PANTHER" id="PTHR16155">
    <property type="entry name" value="DED DOMAIN-CONTAINING PROTEIN"/>
    <property type="match status" value="1"/>
</dbReference>
<dbReference type="Pfam" id="PF00619">
    <property type="entry name" value="CARD"/>
    <property type="match status" value="1"/>
</dbReference>
<dbReference type="PROSITE" id="PS50209">
    <property type="entry name" value="CARD"/>
    <property type="match status" value="1"/>
</dbReference>
<dbReference type="SUPFAM" id="SSF47986">
    <property type="entry name" value="DEATH domain"/>
    <property type="match status" value="1"/>
</dbReference>
<accession>A0A3B4URZ5</accession>
<dbReference type="GO" id="GO:0005737">
    <property type="term" value="C:cytoplasm"/>
    <property type="evidence" value="ECO:0007669"/>
    <property type="project" value="TreeGrafter"/>
</dbReference>
<dbReference type="InterPro" id="IPR011029">
    <property type="entry name" value="DEATH-like_dom_sf"/>
</dbReference>
<protein>
    <recommendedName>
        <fullName evidence="1">CARD domain-containing protein</fullName>
    </recommendedName>
</protein>
<dbReference type="Gene3D" id="1.10.533.10">
    <property type="entry name" value="Death Domain, Fas"/>
    <property type="match status" value="1"/>
</dbReference>
<dbReference type="GeneTree" id="ENSGT00940000177773"/>
<name>A0A3B4URZ5_SERDU</name>
<dbReference type="Ensembl" id="ENSSDUT00000020931.1">
    <property type="protein sequence ID" value="ENSSDUP00000020555.1"/>
    <property type="gene ID" value="ENSSDUG00000014958.1"/>
</dbReference>
<sequence length="204" mass="22785">MANGPALSTAKGGEIYLGSEIDNSLSLLDVLYANQFERVSLGAKLSEQTEENFYRGAPPEWLNFHISEQAESDGLGTPFIKRDGYDTLVQQIRQRRKLPGISTVKLFHQSGCGGTTLAMQHFVDRHRTVLINGVRDTRAILDKLMDEGLISNETYNAVRASTTQQDQMREILRFVSSAGTRSKDAFYQIINEKCDFMTLGKLSS</sequence>
<dbReference type="PANTHER" id="PTHR16155:SF18">
    <property type="entry name" value="STERILE ALPHA MOTIF DOMAIN-CONTAINING PROTEIN 9-LIKE"/>
    <property type="match status" value="1"/>
</dbReference>